<sequence length="95" mass="10773">MKPPSAGNFLNGAMDRLLKAARAFSSLNLSNRFLKEVPGEVYQNQEGLGGIKDKWWEAMKLQKLILAYNSIESLKDDLRNFPFLIVLNLSHNCFS</sequence>
<protein>
    <submittedName>
        <fullName evidence="1">Uncharacterized protein</fullName>
    </submittedName>
</protein>
<dbReference type="InterPro" id="IPR032675">
    <property type="entry name" value="LRR_dom_sf"/>
</dbReference>
<dbReference type="AlphaFoldDB" id="A0AAN9K3N0"/>
<accession>A0AAN9K3N0</accession>
<reference evidence="1 2" key="1">
    <citation type="submission" date="2024-01" db="EMBL/GenBank/DDBJ databases">
        <title>The genomes of 5 underutilized Papilionoideae crops provide insights into root nodulation and disease resistance.</title>
        <authorList>
            <person name="Yuan L."/>
        </authorList>
    </citation>
    <scope>NUCLEOTIDE SEQUENCE [LARGE SCALE GENOMIC DNA]</scope>
    <source>
        <strain evidence="1">LY-2023</strain>
        <tissue evidence="1">Leaf</tissue>
    </source>
</reference>
<name>A0AAN9K3N0_CLITE</name>
<dbReference type="Proteomes" id="UP001359559">
    <property type="component" value="Unassembled WGS sequence"/>
</dbReference>
<dbReference type="EMBL" id="JAYKXN010000002">
    <property type="protein sequence ID" value="KAK7309713.1"/>
    <property type="molecule type" value="Genomic_DNA"/>
</dbReference>
<gene>
    <name evidence="1" type="ORF">RJT34_06665</name>
</gene>
<keyword evidence="2" id="KW-1185">Reference proteome</keyword>
<evidence type="ECO:0000313" key="1">
    <source>
        <dbReference type="EMBL" id="KAK7309713.1"/>
    </source>
</evidence>
<comment type="caution">
    <text evidence="1">The sequence shown here is derived from an EMBL/GenBank/DDBJ whole genome shotgun (WGS) entry which is preliminary data.</text>
</comment>
<dbReference type="Gene3D" id="3.80.10.10">
    <property type="entry name" value="Ribonuclease Inhibitor"/>
    <property type="match status" value="1"/>
</dbReference>
<dbReference type="SUPFAM" id="SSF52058">
    <property type="entry name" value="L domain-like"/>
    <property type="match status" value="1"/>
</dbReference>
<organism evidence="1 2">
    <name type="scientific">Clitoria ternatea</name>
    <name type="common">Butterfly pea</name>
    <dbReference type="NCBI Taxonomy" id="43366"/>
    <lineage>
        <taxon>Eukaryota</taxon>
        <taxon>Viridiplantae</taxon>
        <taxon>Streptophyta</taxon>
        <taxon>Embryophyta</taxon>
        <taxon>Tracheophyta</taxon>
        <taxon>Spermatophyta</taxon>
        <taxon>Magnoliopsida</taxon>
        <taxon>eudicotyledons</taxon>
        <taxon>Gunneridae</taxon>
        <taxon>Pentapetalae</taxon>
        <taxon>rosids</taxon>
        <taxon>fabids</taxon>
        <taxon>Fabales</taxon>
        <taxon>Fabaceae</taxon>
        <taxon>Papilionoideae</taxon>
        <taxon>50 kb inversion clade</taxon>
        <taxon>NPAAA clade</taxon>
        <taxon>indigoferoid/millettioid clade</taxon>
        <taxon>Phaseoleae</taxon>
        <taxon>Clitoria</taxon>
    </lineage>
</organism>
<proteinExistence type="predicted"/>
<evidence type="ECO:0000313" key="2">
    <source>
        <dbReference type="Proteomes" id="UP001359559"/>
    </source>
</evidence>